<name>A0A061AHQ6_RHOTO</name>
<feature type="region of interest" description="Disordered" evidence="1">
    <location>
        <begin position="34"/>
        <end position="63"/>
    </location>
</feature>
<sequence>MPGCPPQSNVLPILSGLTEAVCQTFLLVRTGATADGKRHPPLRLLRLDRPGHSGRPPRLRPLQLNGLPAHQERRHPHPANRLPGVMALDERERRHLRLRRPRLHTSPPHHQPRRLQRDDRRPCQEAYHDRASDGRLHLHHVARRRVALDSLRAQHRLPHDLDRTGVLATSAGAARHLPVHDALHSQDDHLYAFELARERLPQPEASPRRLQPQRWRRSRRRR</sequence>
<organism evidence="2">
    <name type="scientific">Rhodotorula toruloides</name>
    <name type="common">Yeast</name>
    <name type="synonym">Rhodosporidium toruloides</name>
    <dbReference type="NCBI Taxonomy" id="5286"/>
    <lineage>
        <taxon>Eukaryota</taxon>
        <taxon>Fungi</taxon>
        <taxon>Dikarya</taxon>
        <taxon>Basidiomycota</taxon>
        <taxon>Pucciniomycotina</taxon>
        <taxon>Microbotryomycetes</taxon>
        <taxon>Sporidiobolales</taxon>
        <taxon>Sporidiobolaceae</taxon>
        <taxon>Rhodotorula</taxon>
    </lineage>
</organism>
<feature type="region of interest" description="Disordered" evidence="1">
    <location>
        <begin position="201"/>
        <end position="222"/>
    </location>
</feature>
<feature type="region of interest" description="Disordered" evidence="1">
    <location>
        <begin position="98"/>
        <end position="127"/>
    </location>
</feature>
<protein>
    <submittedName>
        <fullName evidence="2">RHTO0S02e05116g1_1</fullName>
    </submittedName>
</protein>
<reference evidence="2" key="1">
    <citation type="journal article" date="2014" name="Genome Announc.">
        <title>Draft genome sequence of Rhodosporidium toruloides CECT1137, an oleaginous yeast of biotechnological interest.</title>
        <authorList>
            <person name="Morin N."/>
            <person name="Calcas X."/>
            <person name="Devillers H."/>
            <person name="Durrens P."/>
            <person name="Sherman D.J."/>
            <person name="Nicaud J.-M."/>
            <person name="Neuveglise C."/>
        </authorList>
    </citation>
    <scope>NUCLEOTIDE SEQUENCE</scope>
    <source>
        <strain evidence="2">CECT1137</strain>
    </source>
</reference>
<evidence type="ECO:0000313" key="2">
    <source>
        <dbReference type="EMBL" id="CDR36657.1"/>
    </source>
</evidence>
<proteinExistence type="predicted"/>
<dbReference type="AlphaFoldDB" id="A0A061AHQ6"/>
<dbReference type="EMBL" id="LK052937">
    <property type="protein sequence ID" value="CDR36657.1"/>
    <property type="molecule type" value="Genomic_DNA"/>
</dbReference>
<evidence type="ECO:0000256" key="1">
    <source>
        <dbReference type="SAM" id="MobiDB-lite"/>
    </source>
</evidence>
<accession>A0A061AHQ6</accession>
<feature type="compositionally biased region" description="Basic and acidic residues" evidence="1">
    <location>
        <begin position="115"/>
        <end position="127"/>
    </location>
</feature>
<gene>
    <name evidence="2" type="ORF">RHTO0S_02e05116g</name>
</gene>